<keyword evidence="4" id="KW-0378">Hydrolase</keyword>
<name>A0A816UGM1_9BILA</name>
<dbReference type="Pfam" id="PF01026">
    <property type="entry name" value="TatD_DNase"/>
    <property type="match status" value="1"/>
</dbReference>
<feature type="binding site" evidence="7">
    <location>
        <position position="130"/>
    </location>
    <ligand>
        <name>a divalent metal cation</name>
        <dbReference type="ChEBI" id="CHEBI:60240"/>
        <label>1</label>
    </ligand>
</feature>
<dbReference type="EMBL" id="CAJNRE010011522">
    <property type="protein sequence ID" value="CAF2102164.1"/>
    <property type="molecule type" value="Genomic_DNA"/>
</dbReference>
<dbReference type="GO" id="GO:0008296">
    <property type="term" value="F:3'-5'-DNA exonuclease activity"/>
    <property type="evidence" value="ECO:0007669"/>
    <property type="project" value="TreeGrafter"/>
</dbReference>
<keyword evidence="3 7" id="KW-0479">Metal-binding</keyword>
<evidence type="ECO:0000256" key="2">
    <source>
        <dbReference type="ARBA" id="ARBA00022722"/>
    </source>
</evidence>
<organism evidence="8 9">
    <name type="scientific">Rotaria magnacalcarata</name>
    <dbReference type="NCBI Taxonomy" id="392030"/>
    <lineage>
        <taxon>Eukaryota</taxon>
        <taxon>Metazoa</taxon>
        <taxon>Spiralia</taxon>
        <taxon>Gnathifera</taxon>
        <taxon>Rotifera</taxon>
        <taxon>Eurotatoria</taxon>
        <taxon>Bdelloidea</taxon>
        <taxon>Philodinida</taxon>
        <taxon>Philodinidae</taxon>
        <taxon>Rotaria</taxon>
    </lineage>
</organism>
<sequence length="320" mass="36959">MVNNRIVKHLKHPIDKSQYYRLFFLDIGANLTDGMYQGVYGSSKKHDPDLDQVIKRAFESGLDKIIITAGTHHETVQALELCSKYENLYTTCGYHPTRCSEFNESNENEILQQIIELCQINSNKIVAIGEFGLDYERTQFCDIEQQKRYFEFQLKHLISLEKPLFLHNRAASQDLYDILSKYRDQIKLGGVIHSFDGTLDEALQFIQLGYFIGLNGCSMKTQVNLDVIKQLPLDKLLVETDAPWCGIKASHACYSHTKTHFTTETVKKEKWISGKMVKDRNEPCTIIQICEVLHSIRGNQESLEELCEKIYLNTKRLFFS</sequence>
<protein>
    <recommendedName>
        <fullName evidence="5">Deoxyribonuclease TATDN1</fullName>
    </recommendedName>
</protein>
<dbReference type="GO" id="GO:0005829">
    <property type="term" value="C:cytosol"/>
    <property type="evidence" value="ECO:0007669"/>
    <property type="project" value="TreeGrafter"/>
</dbReference>
<evidence type="ECO:0000313" key="8">
    <source>
        <dbReference type="EMBL" id="CAF2102164.1"/>
    </source>
</evidence>
<accession>A0A816UGM1</accession>
<evidence type="ECO:0000313" key="9">
    <source>
        <dbReference type="Proteomes" id="UP000663824"/>
    </source>
</evidence>
<dbReference type="InterPro" id="IPR001130">
    <property type="entry name" value="TatD-like"/>
</dbReference>
<gene>
    <name evidence="8" type="ORF">MBJ925_LOCUS22469</name>
</gene>
<dbReference type="CDD" id="cd01310">
    <property type="entry name" value="TatD_DNAse"/>
    <property type="match status" value="1"/>
</dbReference>
<dbReference type="GO" id="GO:0046872">
    <property type="term" value="F:metal ion binding"/>
    <property type="evidence" value="ECO:0007669"/>
    <property type="project" value="UniProtKB-KW"/>
</dbReference>
<dbReference type="Gene3D" id="3.20.20.140">
    <property type="entry name" value="Metal-dependent hydrolases"/>
    <property type="match status" value="1"/>
</dbReference>
<feature type="binding site" evidence="7">
    <location>
        <position position="241"/>
    </location>
    <ligand>
        <name>a divalent metal cation</name>
        <dbReference type="ChEBI" id="CHEBI:60240"/>
        <label>1</label>
    </ligand>
</feature>
<proteinExistence type="inferred from homology"/>
<dbReference type="SUPFAM" id="SSF51556">
    <property type="entry name" value="Metallo-dependent hydrolases"/>
    <property type="match status" value="1"/>
</dbReference>
<dbReference type="PIRSF" id="PIRSF005902">
    <property type="entry name" value="DNase_TatD"/>
    <property type="match status" value="1"/>
</dbReference>
<comment type="function">
    <text evidence="6">Deoxyribonuclease which catalyzes (in vitro) the decatenation of kinetoplast DNA, which are circular DNA catenated to each other, producing linear DNA molecules. Plays an important role in chromosomal segregation and cell cycle progression during eye development probably via its DNA decatenation activity.</text>
</comment>
<dbReference type="PROSITE" id="PS01091">
    <property type="entry name" value="TATD_3"/>
    <property type="match status" value="1"/>
</dbReference>
<feature type="binding site" evidence="7">
    <location>
        <position position="193"/>
    </location>
    <ligand>
        <name>a divalent metal cation</name>
        <dbReference type="ChEBI" id="CHEBI:60240"/>
        <label>2</label>
    </ligand>
</feature>
<keyword evidence="2" id="KW-0540">Nuclease</keyword>
<dbReference type="InterPro" id="IPR050891">
    <property type="entry name" value="TatD-type_Hydrolase"/>
</dbReference>
<dbReference type="AlphaFoldDB" id="A0A816UGM1"/>
<evidence type="ECO:0000256" key="3">
    <source>
        <dbReference type="ARBA" id="ARBA00022723"/>
    </source>
</evidence>
<comment type="caution">
    <text evidence="8">The sequence shown here is derived from an EMBL/GenBank/DDBJ whole genome shotgun (WGS) entry which is preliminary data.</text>
</comment>
<evidence type="ECO:0000256" key="6">
    <source>
        <dbReference type="ARBA" id="ARBA00045223"/>
    </source>
</evidence>
<feature type="binding site" evidence="7">
    <location>
        <position position="167"/>
    </location>
    <ligand>
        <name>a divalent metal cation</name>
        <dbReference type="ChEBI" id="CHEBI:60240"/>
        <label>2</label>
    </ligand>
</feature>
<comment type="similarity">
    <text evidence="1">Belongs to the metallo-dependent hydrolases superfamily. TatD-type hydrolase family.</text>
</comment>
<evidence type="ECO:0000256" key="7">
    <source>
        <dbReference type="PIRSR" id="PIRSR005902-1"/>
    </source>
</evidence>
<dbReference type="Proteomes" id="UP000663824">
    <property type="component" value="Unassembled WGS sequence"/>
</dbReference>
<evidence type="ECO:0000256" key="5">
    <source>
        <dbReference type="ARBA" id="ARBA00039767"/>
    </source>
</evidence>
<dbReference type="InterPro" id="IPR032466">
    <property type="entry name" value="Metal_Hydrolase"/>
</dbReference>
<dbReference type="PANTHER" id="PTHR10060:SF15">
    <property type="entry name" value="DEOXYRIBONUCLEASE TATDN1"/>
    <property type="match status" value="1"/>
</dbReference>
<evidence type="ECO:0000256" key="4">
    <source>
        <dbReference type="ARBA" id="ARBA00022801"/>
    </source>
</evidence>
<dbReference type="PANTHER" id="PTHR10060">
    <property type="entry name" value="TATD FAMILY DEOXYRIBONUCLEASE"/>
    <property type="match status" value="1"/>
</dbReference>
<evidence type="ECO:0000256" key="1">
    <source>
        <dbReference type="ARBA" id="ARBA00009275"/>
    </source>
</evidence>
<reference evidence="8" key="1">
    <citation type="submission" date="2021-02" db="EMBL/GenBank/DDBJ databases">
        <authorList>
            <person name="Nowell W R."/>
        </authorList>
    </citation>
    <scope>NUCLEOTIDE SEQUENCE</scope>
</reference>
<dbReference type="InterPro" id="IPR018228">
    <property type="entry name" value="DNase_TatD-rel_CS"/>
</dbReference>